<dbReference type="OrthoDB" id="445589at2"/>
<dbReference type="PANTHER" id="PTHR33281:SF19">
    <property type="entry name" value="VOLTAGE-DEPENDENT ANION CHANNEL-FORMING PROTEIN YNEE"/>
    <property type="match status" value="1"/>
</dbReference>
<feature type="transmembrane region" description="Helical" evidence="9">
    <location>
        <begin position="42"/>
        <end position="63"/>
    </location>
</feature>
<proteinExistence type="inferred from homology"/>
<feature type="transmembrane region" description="Helical" evidence="9">
    <location>
        <begin position="12"/>
        <end position="36"/>
    </location>
</feature>
<accession>A0A5S3PSC7</accession>
<keyword evidence="7 9" id="KW-0472">Membrane</keyword>
<evidence type="ECO:0000256" key="7">
    <source>
        <dbReference type="ARBA" id="ARBA00023136"/>
    </source>
</evidence>
<dbReference type="Pfam" id="PF25539">
    <property type="entry name" value="Bestrophin_2"/>
    <property type="match status" value="1"/>
</dbReference>
<feature type="transmembrane region" description="Helical" evidence="9">
    <location>
        <begin position="246"/>
        <end position="263"/>
    </location>
</feature>
<reference evidence="10 11" key="1">
    <citation type="submission" date="2019-05" db="EMBL/GenBank/DDBJ databases">
        <authorList>
            <person name="Zhang J.-Y."/>
            <person name="Feg X."/>
            <person name="Du Z.-J."/>
        </authorList>
    </citation>
    <scope>NUCLEOTIDE SEQUENCE [LARGE SCALE GENOMIC DNA]</scope>
    <source>
        <strain evidence="10 11">RZ26</strain>
    </source>
</reference>
<dbReference type="InterPro" id="IPR044669">
    <property type="entry name" value="YneE/VCCN1/2-like"/>
</dbReference>
<name>A0A5S3PSC7_9FLAO</name>
<evidence type="ECO:0000313" key="11">
    <source>
        <dbReference type="Proteomes" id="UP000310314"/>
    </source>
</evidence>
<dbReference type="EMBL" id="VATY01000002">
    <property type="protein sequence ID" value="TMM56803.1"/>
    <property type="molecule type" value="Genomic_DNA"/>
</dbReference>
<protein>
    <recommendedName>
        <fullName evidence="12">Multidrug transporter</fullName>
    </recommendedName>
</protein>
<evidence type="ECO:0000256" key="8">
    <source>
        <dbReference type="ARBA" id="ARBA00034708"/>
    </source>
</evidence>
<keyword evidence="4 9" id="KW-0812">Transmembrane</keyword>
<feature type="transmembrane region" description="Helical" evidence="9">
    <location>
        <begin position="275"/>
        <end position="294"/>
    </location>
</feature>
<dbReference type="RefSeq" id="WP_138657787.1">
    <property type="nucleotide sequence ID" value="NZ_VATY01000002.1"/>
</dbReference>
<keyword evidence="2" id="KW-0813">Transport</keyword>
<evidence type="ECO:0000256" key="6">
    <source>
        <dbReference type="ARBA" id="ARBA00023065"/>
    </source>
</evidence>
<sequence length="346" mass="40178">MYVKKNFGLKSILRFSGVHIIWISLWAALVALVYQYTSLKAWLVIPWLPLSVIGTAVAFYVGFKNNSAYDRLWEARKIWGAIINGSRSWGASSKAFLSNQFSSVKHNESELNTYRKKLIYRHIGWLYALRSQLLIPTPWEHVSQGRHFKRMIEKRMKDFGVGLLGDEVSELELKKFLPHDEYNRLINYKNTATQIIDQQSQDLKQLREENIIDDFRHMELQKLLNDFYTFQGQCERIKKFPLPRQYGSMSLVFVGIFIFLLPLGMVSEFAKLGEFGVWLSIPFTVLVGWVYVMMELVGDYSENPFEGLGNDIPMLSLCRTIEIDLKEMLGETDLPEPIKPKNDVLM</sequence>
<comment type="caution">
    <text evidence="10">The sequence shown here is derived from an EMBL/GenBank/DDBJ whole genome shotgun (WGS) entry which is preliminary data.</text>
</comment>
<dbReference type="Proteomes" id="UP000310314">
    <property type="component" value="Unassembled WGS sequence"/>
</dbReference>
<evidence type="ECO:0000256" key="2">
    <source>
        <dbReference type="ARBA" id="ARBA00022448"/>
    </source>
</evidence>
<dbReference type="PANTHER" id="PTHR33281">
    <property type="entry name" value="UPF0187 PROTEIN YNEE"/>
    <property type="match status" value="1"/>
</dbReference>
<evidence type="ECO:0000256" key="1">
    <source>
        <dbReference type="ARBA" id="ARBA00004651"/>
    </source>
</evidence>
<organism evidence="10 11">
    <name type="scientific">Maribacter algarum</name>
    <name type="common">ex Zhang et al. 2020</name>
    <dbReference type="NCBI Taxonomy" id="2578118"/>
    <lineage>
        <taxon>Bacteria</taxon>
        <taxon>Pseudomonadati</taxon>
        <taxon>Bacteroidota</taxon>
        <taxon>Flavobacteriia</taxon>
        <taxon>Flavobacteriales</taxon>
        <taxon>Flavobacteriaceae</taxon>
        <taxon>Maribacter</taxon>
    </lineage>
</organism>
<evidence type="ECO:0000256" key="3">
    <source>
        <dbReference type="ARBA" id="ARBA00022475"/>
    </source>
</evidence>
<comment type="similarity">
    <text evidence="8">Belongs to the anion channel-forming bestrophin (TC 1.A.46) family.</text>
</comment>
<evidence type="ECO:0000313" key="10">
    <source>
        <dbReference type="EMBL" id="TMM56803.1"/>
    </source>
</evidence>
<keyword evidence="5 9" id="KW-1133">Transmembrane helix</keyword>
<evidence type="ECO:0000256" key="5">
    <source>
        <dbReference type="ARBA" id="ARBA00022989"/>
    </source>
</evidence>
<dbReference type="GO" id="GO:0005886">
    <property type="term" value="C:plasma membrane"/>
    <property type="evidence" value="ECO:0007669"/>
    <property type="project" value="UniProtKB-SubCell"/>
</dbReference>
<keyword evidence="6" id="KW-0406">Ion transport</keyword>
<dbReference type="AlphaFoldDB" id="A0A5S3PSC7"/>
<keyword evidence="11" id="KW-1185">Reference proteome</keyword>
<evidence type="ECO:0008006" key="12">
    <source>
        <dbReference type="Google" id="ProtNLM"/>
    </source>
</evidence>
<evidence type="ECO:0000256" key="9">
    <source>
        <dbReference type="SAM" id="Phobius"/>
    </source>
</evidence>
<keyword evidence="3" id="KW-1003">Cell membrane</keyword>
<gene>
    <name evidence="10" type="ORF">FEE95_09890</name>
</gene>
<dbReference type="GO" id="GO:0005254">
    <property type="term" value="F:chloride channel activity"/>
    <property type="evidence" value="ECO:0007669"/>
    <property type="project" value="InterPro"/>
</dbReference>
<evidence type="ECO:0000256" key="4">
    <source>
        <dbReference type="ARBA" id="ARBA00022692"/>
    </source>
</evidence>
<comment type="subcellular location">
    <subcellularLocation>
        <location evidence="1">Cell membrane</location>
        <topology evidence="1">Multi-pass membrane protein</topology>
    </subcellularLocation>
</comment>